<dbReference type="NCBIfam" id="TIGR01891">
    <property type="entry name" value="amidohydrolases"/>
    <property type="match status" value="1"/>
</dbReference>
<keyword evidence="3" id="KW-1185">Reference proteome</keyword>
<organism evidence="2 3">
    <name type="scientific">Dethiosulfovibrio salsuginis</name>
    <dbReference type="NCBI Taxonomy" id="561720"/>
    <lineage>
        <taxon>Bacteria</taxon>
        <taxon>Thermotogati</taxon>
        <taxon>Synergistota</taxon>
        <taxon>Synergistia</taxon>
        <taxon>Synergistales</taxon>
        <taxon>Dethiosulfovibrionaceae</taxon>
        <taxon>Dethiosulfovibrio</taxon>
    </lineage>
</organism>
<dbReference type="STRING" id="561720.SAMN06275492_11335"/>
<dbReference type="Pfam" id="PF07687">
    <property type="entry name" value="M20_dimer"/>
    <property type="match status" value="1"/>
</dbReference>
<dbReference type="EMBL" id="FXBB01000013">
    <property type="protein sequence ID" value="SMG28716.1"/>
    <property type="molecule type" value="Genomic_DNA"/>
</dbReference>
<dbReference type="InterPro" id="IPR017439">
    <property type="entry name" value="Amidohydrolase"/>
</dbReference>
<feature type="domain" description="Peptidase M20 dimerisation" evidence="1">
    <location>
        <begin position="175"/>
        <end position="264"/>
    </location>
</feature>
<dbReference type="Gene3D" id="3.40.630.10">
    <property type="entry name" value="Zn peptidases"/>
    <property type="match status" value="1"/>
</dbReference>
<protein>
    <submittedName>
        <fullName evidence="2">Aminobenzoyl-glutamate utilization protein B</fullName>
    </submittedName>
</protein>
<reference evidence="3" key="1">
    <citation type="submission" date="2017-04" db="EMBL/GenBank/DDBJ databases">
        <authorList>
            <person name="Varghese N."/>
            <person name="Submissions S."/>
        </authorList>
    </citation>
    <scope>NUCLEOTIDE SEQUENCE [LARGE SCALE GENOMIC DNA]</scope>
    <source>
        <strain evidence="3">USBA 82</strain>
    </source>
</reference>
<dbReference type="GO" id="GO:0016805">
    <property type="term" value="F:dipeptidase activity"/>
    <property type="evidence" value="ECO:0007669"/>
    <property type="project" value="TreeGrafter"/>
</dbReference>
<dbReference type="SUPFAM" id="SSF53187">
    <property type="entry name" value="Zn-dependent exopeptidases"/>
    <property type="match status" value="1"/>
</dbReference>
<dbReference type="PANTHER" id="PTHR30575">
    <property type="entry name" value="PEPTIDASE M20"/>
    <property type="match status" value="1"/>
</dbReference>
<dbReference type="PANTHER" id="PTHR30575:SF0">
    <property type="entry name" value="XAA-ARG DIPEPTIDASE"/>
    <property type="match status" value="1"/>
</dbReference>
<dbReference type="Proteomes" id="UP000193355">
    <property type="component" value="Unassembled WGS sequence"/>
</dbReference>
<gene>
    <name evidence="2" type="ORF">SAMN06275492_11335</name>
</gene>
<dbReference type="SUPFAM" id="SSF55031">
    <property type="entry name" value="Bacterial exopeptidase dimerisation domain"/>
    <property type="match status" value="1"/>
</dbReference>
<dbReference type="PIRSF" id="PIRSF037227">
    <property type="entry name" value="Aminobenzoyl-glu_utiliz_pB"/>
    <property type="match status" value="1"/>
</dbReference>
<dbReference type="InterPro" id="IPR011650">
    <property type="entry name" value="Peptidase_M20_dimer"/>
</dbReference>
<evidence type="ECO:0000313" key="2">
    <source>
        <dbReference type="EMBL" id="SMG28716.1"/>
    </source>
</evidence>
<dbReference type="Gene3D" id="3.30.70.360">
    <property type="match status" value="1"/>
</dbReference>
<evidence type="ECO:0000313" key="3">
    <source>
        <dbReference type="Proteomes" id="UP000193355"/>
    </source>
</evidence>
<dbReference type="GO" id="GO:0071713">
    <property type="term" value="F:para-aminobenzoyl-glutamate hydrolase activity"/>
    <property type="evidence" value="ECO:0007669"/>
    <property type="project" value="TreeGrafter"/>
</dbReference>
<proteinExistence type="predicted"/>
<accession>A0A1X7JKL4</accession>
<dbReference type="GO" id="GO:0046657">
    <property type="term" value="P:folic acid catabolic process"/>
    <property type="evidence" value="ECO:0007669"/>
    <property type="project" value="TreeGrafter"/>
</dbReference>
<sequence length="458" mass="48725">MKKTLMDKLDDLRSTMERAALDIWKHPELGFKERYAADLYEGLFSSAGFEVVKGVGEMETALVATWGDGGPNIGFLGEYDALPGVTKDGEVGHGCGHNLLGAAAAGSALALADLLKEKGLPGRVTFYGCPAEENGGGKVYMAREGCFFDLDAAITWHPWDFNALWAASSLALNACDVTFHGKSAHAAASPQEGRSALDGAILMDVGVNYLREHMIQEARIHSVISSGGDTPNVVPAKATICYYVRTPRRDQIEPLFQRVVNCAKGAGLMTDTSVEVKITNALYDYLPNETLGEVARDVMAELEGPEFDGEDLALAKEIQSTLPEGAVKAALRGYRTTSEHLGENLSSVIMDDNGPLGGGKTISGSTDVGDVSYIAPTVQMAIASMPIGVPAHTWQSTQAFGSPMGLKGMFFASKAMALTGLRLIEDGEILKKAKKELEVARGGPYVSPLPPEARPKLG</sequence>
<dbReference type="InterPro" id="IPR017145">
    <property type="entry name" value="Aminobenzoyl-glu_utiliz_pB"/>
</dbReference>
<dbReference type="GO" id="GO:0005737">
    <property type="term" value="C:cytoplasm"/>
    <property type="evidence" value="ECO:0007669"/>
    <property type="project" value="TreeGrafter"/>
</dbReference>
<dbReference type="FunFam" id="3.30.70.360:FF:000004">
    <property type="entry name" value="Peptidase M20 domain-containing protein 2"/>
    <property type="match status" value="1"/>
</dbReference>
<dbReference type="Pfam" id="PF01546">
    <property type="entry name" value="Peptidase_M20"/>
    <property type="match status" value="1"/>
</dbReference>
<dbReference type="RefSeq" id="WP_085544509.1">
    <property type="nucleotide sequence ID" value="NZ_FXBB01000013.1"/>
</dbReference>
<dbReference type="InterPro" id="IPR002933">
    <property type="entry name" value="Peptidase_M20"/>
</dbReference>
<evidence type="ECO:0000259" key="1">
    <source>
        <dbReference type="Pfam" id="PF07687"/>
    </source>
</evidence>
<dbReference type="AlphaFoldDB" id="A0A1X7JKL4"/>
<dbReference type="InterPro" id="IPR036264">
    <property type="entry name" value="Bact_exopeptidase_dim_dom"/>
</dbReference>
<dbReference type="OrthoDB" id="9781032at2"/>
<name>A0A1X7JKL4_9BACT</name>
<dbReference type="InterPro" id="IPR052030">
    <property type="entry name" value="Peptidase_M20/M20A_hydrolases"/>
</dbReference>